<keyword evidence="1" id="KW-1133">Transmembrane helix</keyword>
<keyword evidence="3" id="KW-1185">Reference proteome</keyword>
<keyword evidence="1" id="KW-0812">Transmembrane</keyword>
<organism evidence="2 3">
    <name type="scientific">Puniceibacterium antarcticum</name>
    <dbReference type="NCBI Taxonomy" id="1206336"/>
    <lineage>
        <taxon>Bacteria</taxon>
        <taxon>Pseudomonadati</taxon>
        <taxon>Pseudomonadota</taxon>
        <taxon>Alphaproteobacteria</taxon>
        <taxon>Rhodobacterales</taxon>
        <taxon>Paracoccaceae</taxon>
        <taxon>Puniceibacterium</taxon>
    </lineage>
</organism>
<keyword evidence="1" id="KW-0472">Membrane</keyword>
<accession>A0A2G8RF23</accession>
<feature type="transmembrane region" description="Helical" evidence="1">
    <location>
        <begin position="46"/>
        <end position="64"/>
    </location>
</feature>
<protein>
    <submittedName>
        <fullName evidence="2">Uncharacterized protein</fullName>
    </submittedName>
</protein>
<reference evidence="2 3" key="1">
    <citation type="submission" date="2013-09" db="EMBL/GenBank/DDBJ databases">
        <title>Genome sequencing of Phaeobacter antarcticus sp. nov. SM1211.</title>
        <authorList>
            <person name="Zhang X.-Y."/>
            <person name="Liu C."/>
            <person name="Chen X.-L."/>
            <person name="Xie B.-B."/>
            <person name="Qin Q.-L."/>
            <person name="Rong J.-C."/>
            <person name="Zhang Y.-Z."/>
        </authorList>
    </citation>
    <scope>NUCLEOTIDE SEQUENCE [LARGE SCALE GENOMIC DNA]</scope>
    <source>
        <strain evidence="2 3">SM1211</strain>
    </source>
</reference>
<dbReference type="EMBL" id="AWWI01000066">
    <property type="protein sequence ID" value="PIL20175.1"/>
    <property type="molecule type" value="Genomic_DNA"/>
</dbReference>
<dbReference type="RefSeq" id="WP_099910952.1">
    <property type="nucleotide sequence ID" value="NZ_AWWI01000066.1"/>
</dbReference>
<evidence type="ECO:0000256" key="1">
    <source>
        <dbReference type="SAM" id="Phobius"/>
    </source>
</evidence>
<evidence type="ECO:0000313" key="2">
    <source>
        <dbReference type="EMBL" id="PIL20175.1"/>
    </source>
</evidence>
<sequence length="65" mass="7234">MIFTDLAIAVLALSTLMALSHLRPLMRDTVQALRAATTRILYSGRARQNLAFGALWMLIFVMSLP</sequence>
<dbReference type="AlphaFoldDB" id="A0A2G8RF23"/>
<evidence type="ECO:0000313" key="3">
    <source>
        <dbReference type="Proteomes" id="UP000231259"/>
    </source>
</evidence>
<gene>
    <name evidence="2" type="ORF">P775_10930</name>
</gene>
<name>A0A2G8RF23_9RHOB</name>
<comment type="caution">
    <text evidence="2">The sequence shown here is derived from an EMBL/GenBank/DDBJ whole genome shotgun (WGS) entry which is preliminary data.</text>
</comment>
<dbReference type="Proteomes" id="UP000231259">
    <property type="component" value="Unassembled WGS sequence"/>
</dbReference>
<proteinExistence type="predicted"/>
<dbReference type="OrthoDB" id="7876780at2"/>